<keyword evidence="2" id="KW-1133">Transmembrane helix</keyword>
<feature type="transmembrane region" description="Helical" evidence="2">
    <location>
        <begin position="225"/>
        <end position="250"/>
    </location>
</feature>
<feature type="compositionally biased region" description="Basic and acidic residues" evidence="1">
    <location>
        <begin position="22"/>
        <end position="33"/>
    </location>
</feature>
<protein>
    <submittedName>
        <fullName evidence="3">Uncharacterized protein</fullName>
    </submittedName>
</protein>
<keyword evidence="4" id="KW-1185">Reference proteome</keyword>
<evidence type="ECO:0000313" key="3">
    <source>
        <dbReference type="EMBL" id="THV28664.1"/>
    </source>
</evidence>
<organism evidence="3 4">
    <name type="scientific">Glycomyces paridis</name>
    <dbReference type="NCBI Taxonomy" id="2126555"/>
    <lineage>
        <taxon>Bacteria</taxon>
        <taxon>Bacillati</taxon>
        <taxon>Actinomycetota</taxon>
        <taxon>Actinomycetes</taxon>
        <taxon>Glycomycetales</taxon>
        <taxon>Glycomycetaceae</taxon>
        <taxon>Glycomyces</taxon>
    </lineage>
</organism>
<proteinExistence type="predicted"/>
<feature type="region of interest" description="Disordered" evidence="1">
    <location>
        <begin position="166"/>
        <end position="207"/>
    </location>
</feature>
<evidence type="ECO:0000313" key="4">
    <source>
        <dbReference type="Proteomes" id="UP000305792"/>
    </source>
</evidence>
<feature type="compositionally biased region" description="Polar residues" evidence="1">
    <location>
        <begin position="130"/>
        <end position="139"/>
    </location>
</feature>
<sequence>MSDNWGPSYGDPTHPTTGELPRVGDGRGTDELRTVQVDTVPEAPPQRPSRHRYSWETSAPRESSHADPSGSWSMQREPDHAEPGNAWSAPRESNRPESGHAEPGNPWSAPREPNGSWSVPRVGREGASFTGPQPQVRSDDTTQFARVGDGLRGSVGPVTVQVDHVRLNGGTSGDTQLLPTASFMRPSPEPIPEAVESPQPEPGTGSMPAMRHQIGPDWTQTPLRLLAAAAVATAVLGASAATLISIGNWINP</sequence>
<dbReference type="AlphaFoldDB" id="A0A4S8PK76"/>
<dbReference type="Proteomes" id="UP000305792">
    <property type="component" value="Unassembled WGS sequence"/>
</dbReference>
<feature type="region of interest" description="Disordered" evidence="1">
    <location>
        <begin position="1"/>
        <end position="139"/>
    </location>
</feature>
<accession>A0A4S8PK76</accession>
<dbReference type="EMBL" id="STGX01000007">
    <property type="protein sequence ID" value="THV28664.1"/>
    <property type="molecule type" value="Genomic_DNA"/>
</dbReference>
<gene>
    <name evidence="3" type="ORF">E9998_11145</name>
</gene>
<evidence type="ECO:0000256" key="1">
    <source>
        <dbReference type="SAM" id="MobiDB-lite"/>
    </source>
</evidence>
<dbReference type="RefSeq" id="WP_136529774.1">
    <property type="nucleotide sequence ID" value="NZ_STGX01000007.1"/>
</dbReference>
<reference evidence="3 4" key="1">
    <citation type="journal article" date="2018" name="Int. J. Syst. Evol. Microbiol.">
        <title>Glycomyces paridis sp. nov., isolated from the medicinal plant Paris polyphylla.</title>
        <authorList>
            <person name="Fang X.M."/>
            <person name="Bai J.L."/>
            <person name="Su J."/>
            <person name="Zhao L.L."/>
            <person name="Liu H.Y."/>
            <person name="Ma B.P."/>
            <person name="Zhang Y.Q."/>
            <person name="Yu L.Y."/>
        </authorList>
    </citation>
    <scope>NUCLEOTIDE SEQUENCE [LARGE SCALE GENOMIC DNA]</scope>
    <source>
        <strain evidence="3 4">CPCC 204357</strain>
    </source>
</reference>
<name>A0A4S8PK76_9ACTN</name>
<keyword evidence="2" id="KW-0812">Transmembrane</keyword>
<evidence type="ECO:0000256" key="2">
    <source>
        <dbReference type="SAM" id="Phobius"/>
    </source>
</evidence>
<comment type="caution">
    <text evidence="3">The sequence shown here is derived from an EMBL/GenBank/DDBJ whole genome shotgun (WGS) entry which is preliminary data.</text>
</comment>
<dbReference type="OrthoDB" id="5183958at2"/>
<keyword evidence="2" id="KW-0472">Membrane</keyword>